<organism evidence="2 3">
    <name type="scientific">Ruminococcus bicirculans</name>
    <name type="common">ex Wegman et al. 2014</name>
    <dbReference type="NCBI Taxonomy" id="1160721"/>
    <lineage>
        <taxon>Bacteria</taxon>
        <taxon>Bacillati</taxon>
        <taxon>Bacillota</taxon>
        <taxon>Clostridia</taxon>
        <taxon>Eubacteriales</taxon>
        <taxon>Oscillospiraceae</taxon>
        <taxon>Ruminococcus</taxon>
    </lineage>
</organism>
<reference evidence="2" key="1">
    <citation type="submission" date="2023-01" db="EMBL/GenBank/DDBJ databases">
        <title>Human gut microbiome strain richness.</title>
        <authorList>
            <person name="Chen-Liaw A."/>
        </authorList>
    </citation>
    <scope>NUCLEOTIDE SEQUENCE</scope>
    <source>
        <strain evidence="2">D59st1_B8_D59t2_181005</strain>
    </source>
</reference>
<accession>A0AAW6DUL5</accession>
<dbReference type="Proteomes" id="UP001211421">
    <property type="component" value="Unassembled WGS sequence"/>
</dbReference>
<dbReference type="EMBL" id="JAQMLS010000001">
    <property type="protein sequence ID" value="MDB8740562.1"/>
    <property type="molecule type" value="Genomic_DNA"/>
</dbReference>
<sequence length="91" mass="10762">MKKLKTYIYPENLRANVKLWFWNVRDFIIICGGIILSVIVLVNLWNVLPFAATACFAFLSLRVDETAIMDYIFNAAKFFLTSQQLYFWREN</sequence>
<evidence type="ECO:0000313" key="2">
    <source>
        <dbReference type="EMBL" id="MDB8740562.1"/>
    </source>
</evidence>
<protein>
    <submittedName>
        <fullName evidence="2">Uncharacterized protein</fullName>
    </submittedName>
</protein>
<evidence type="ECO:0000313" key="3">
    <source>
        <dbReference type="Proteomes" id="UP001211421"/>
    </source>
</evidence>
<dbReference type="AlphaFoldDB" id="A0AAW6DUL5"/>
<name>A0AAW6DUL5_9FIRM</name>
<keyword evidence="1" id="KW-0472">Membrane</keyword>
<proteinExistence type="predicted"/>
<dbReference type="RefSeq" id="WP_325206847.1">
    <property type="nucleotide sequence ID" value="NZ_JBDMPN010000084.1"/>
</dbReference>
<keyword evidence="1" id="KW-1133">Transmembrane helix</keyword>
<feature type="transmembrane region" description="Helical" evidence="1">
    <location>
        <begin position="20"/>
        <end position="41"/>
    </location>
</feature>
<evidence type="ECO:0000256" key="1">
    <source>
        <dbReference type="SAM" id="Phobius"/>
    </source>
</evidence>
<keyword evidence="1" id="KW-0812">Transmembrane</keyword>
<gene>
    <name evidence="2" type="ORF">PNV70_00600</name>
</gene>
<comment type="caution">
    <text evidence="2">The sequence shown here is derived from an EMBL/GenBank/DDBJ whole genome shotgun (WGS) entry which is preliminary data.</text>
</comment>